<dbReference type="Pfam" id="PF08994">
    <property type="entry name" value="T4_Gp59_C"/>
    <property type="match status" value="1"/>
</dbReference>
<dbReference type="InterPro" id="IPR023197">
    <property type="entry name" value="Phage_T4_Gp59_dom_sf"/>
</dbReference>
<proteinExistence type="inferred from homology"/>
<dbReference type="InterPro" id="IPR015085">
    <property type="entry name" value="Phage_T4_Gp59_N"/>
</dbReference>
<sequence>VNGFEIYKVYLAVKLHFTSKNQSYDFHKHGGRTTARLETFTKRRDRYFFHKLSQSYNSSNIVDYFVSNFVTNTNLWVGDIIGHSGDENYKEWSKRIEALHYYYEQDIDYLLERMSANDMSFDDIFTVQNGQHPPILKMVLSKRISIETFVILEDLLSFSKRLNKDISETVLWPKLYDRMVRYRPFLKFNITKYRVTLRNKLKDI</sequence>
<feature type="non-terminal residue" evidence="3">
    <location>
        <position position="1"/>
    </location>
</feature>
<evidence type="ECO:0000259" key="1">
    <source>
        <dbReference type="Pfam" id="PF08993"/>
    </source>
</evidence>
<name>A0A382LKV4_9ZZZZ</name>
<protein>
    <recommendedName>
        <fullName evidence="4">Bacteriophage T4 Gp59 helicase assembly protein N-terminal domain-containing protein</fullName>
    </recommendedName>
</protein>
<gene>
    <name evidence="3" type="ORF">METZ01_LOCUS290094</name>
</gene>
<evidence type="ECO:0000313" key="3">
    <source>
        <dbReference type="EMBL" id="SVC37240.1"/>
    </source>
</evidence>
<reference evidence="3" key="1">
    <citation type="submission" date="2018-05" db="EMBL/GenBank/DDBJ databases">
        <authorList>
            <person name="Lanie J.A."/>
            <person name="Ng W.-L."/>
            <person name="Kazmierczak K.M."/>
            <person name="Andrzejewski T.M."/>
            <person name="Davidsen T.M."/>
            <person name="Wayne K.J."/>
            <person name="Tettelin H."/>
            <person name="Glass J.I."/>
            <person name="Rusch D."/>
            <person name="Podicherti R."/>
            <person name="Tsui H.-C.T."/>
            <person name="Winkler M.E."/>
        </authorList>
    </citation>
    <scope>NUCLEOTIDE SEQUENCE</scope>
</reference>
<dbReference type="HAMAP" id="MF_04156">
    <property type="entry name" value="HELIC_LOADER_T4"/>
    <property type="match status" value="1"/>
</dbReference>
<dbReference type="SUPFAM" id="SSF48493">
    <property type="entry name" value="gene 59 helicase assembly protein"/>
    <property type="match status" value="1"/>
</dbReference>
<dbReference type="InterPro" id="IPR008944">
    <property type="entry name" value="Phage_T4_Gp59"/>
</dbReference>
<feature type="domain" description="Bacteriophage T4 Gp59 helicase assembly protein C-terminal" evidence="2">
    <location>
        <begin position="117"/>
        <end position="190"/>
    </location>
</feature>
<evidence type="ECO:0000259" key="2">
    <source>
        <dbReference type="Pfam" id="PF08994"/>
    </source>
</evidence>
<organism evidence="3">
    <name type="scientific">marine metagenome</name>
    <dbReference type="NCBI Taxonomy" id="408172"/>
    <lineage>
        <taxon>unclassified sequences</taxon>
        <taxon>metagenomes</taxon>
        <taxon>ecological metagenomes</taxon>
    </lineage>
</organism>
<dbReference type="InterPro" id="IPR037082">
    <property type="entry name" value="Phage_T4_Gp59_C_sf"/>
</dbReference>
<dbReference type="Pfam" id="PF08993">
    <property type="entry name" value="T4_Gp59_N"/>
    <property type="match status" value="1"/>
</dbReference>
<dbReference type="EMBL" id="UINC01087674">
    <property type="protein sequence ID" value="SVC37240.1"/>
    <property type="molecule type" value="Genomic_DNA"/>
</dbReference>
<dbReference type="AlphaFoldDB" id="A0A382LKV4"/>
<feature type="domain" description="Bacteriophage T4 Gp59 helicase assembly protein N-terminal" evidence="1">
    <location>
        <begin position="1"/>
        <end position="93"/>
    </location>
</feature>
<dbReference type="Gene3D" id="1.10.8.60">
    <property type="match status" value="1"/>
</dbReference>
<dbReference type="InterPro" id="IPR015086">
    <property type="entry name" value="Phage_T4_Gp59_C"/>
</dbReference>
<accession>A0A382LKV4</accession>
<evidence type="ECO:0008006" key="4">
    <source>
        <dbReference type="Google" id="ProtNLM"/>
    </source>
</evidence>
<dbReference type="Gene3D" id="1.10.220.50">
    <property type="entry name" value="Bacteriophage T4, Gp59, helicase assembly protein, C-terminal domain"/>
    <property type="match status" value="1"/>
</dbReference>